<sequence>MLPVLRLRLDRWLSTGGVAVGVCGLANQLLGHEFFSELVGFFFLLRIRKHFFEKEKTNVVIVDKDPAIALCSF</sequence>
<dbReference type="Gramene" id="PVH37935">
    <property type="protein sequence ID" value="PVH37935"/>
    <property type="gene ID" value="PAHAL_5G127500"/>
</dbReference>
<name>A0A2T8IJT7_9POAL</name>
<dbReference type="AlphaFoldDB" id="A0A2T8IJT7"/>
<dbReference type="Proteomes" id="UP000243499">
    <property type="component" value="Chromosome 5"/>
</dbReference>
<evidence type="ECO:0000313" key="1">
    <source>
        <dbReference type="EMBL" id="PVH37935.1"/>
    </source>
</evidence>
<accession>A0A2T8IJT7</accession>
<dbReference type="EMBL" id="CM008050">
    <property type="protein sequence ID" value="PVH37935.1"/>
    <property type="molecule type" value="Genomic_DNA"/>
</dbReference>
<organism evidence="1">
    <name type="scientific">Panicum hallii</name>
    <dbReference type="NCBI Taxonomy" id="206008"/>
    <lineage>
        <taxon>Eukaryota</taxon>
        <taxon>Viridiplantae</taxon>
        <taxon>Streptophyta</taxon>
        <taxon>Embryophyta</taxon>
        <taxon>Tracheophyta</taxon>
        <taxon>Spermatophyta</taxon>
        <taxon>Magnoliopsida</taxon>
        <taxon>Liliopsida</taxon>
        <taxon>Poales</taxon>
        <taxon>Poaceae</taxon>
        <taxon>PACMAD clade</taxon>
        <taxon>Panicoideae</taxon>
        <taxon>Panicodae</taxon>
        <taxon>Paniceae</taxon>
        <taxon>Panicinae</taxon>
        <taxon>Panicum</taxon>
        <taxon>Panicum sect. Panicum</taxon>
    </lineage>
</organism>
<proteinExistence type="predicted"/>
<protein>
    <submittedName>
        <fullName evidence="1">Uncharacterized protein</fullName>
    </submittedName>
</protein>
<reference evidence="1" key="1">
    <citation type="submission" date="2018-04" db="EMBL/GenBank/DDBJ databases">
        <title>WGS assembly of Panicum hallii.</title>
        <authorList>
            <person name="Lovell J."/>
            <person name="Jenkins J."/>
            <person name="Lowry D."/>
            <person name="Mamidi S."/>
            <person name="Sreedasyam A."/>
            <person name="Weng X."/>
            <person name="Barry K."/>
            <person name="Bonette J."/>
            <person name="Campitelli B."/>
            <person name="Daum C."/>
            <person name="Gordon S."/>
            <person name="Gould B."/>
            <person name="Lipzen A."/>
            <person name="Macqueen A."/>
            <person name="Palacio-Mejia J."/>
            <person name="Plott C."/>
            <person name="Shakirov E."/>
            <person name="Shu S."/>
            <person name="Yoshinaga Y."/>
            <person name="Zane M."/>
            <person name="Rokhsar D."/>
            <person name="Grimwood J."/>
            <person name="Schmutz J."/>
            <person name="Juenger T."/>
        </authorList>
    </citation>
    <scope>NUCLEOTIDE SEQUENCE [LARGE SCALE GENOMIC DNA]</scope>
    <source>
        <strain evidence="1">FIL2</strain>
    </source>
</reference>
<gene>
    <name evidence="1" type="ORF">PAHAL_5G127500</name>
</gene>